<gene>
    <name evidence="2" type="ORF">LDC_03573</name>
</gene>
<accession>F8UI23</accession>
<feature type="transmembrane region" description="Helical" evidence="1">
    <location>
        <begin position="133"/>
        <end position="151"/>
    </location>
</feature>
<proteinExistence type="predicted"/>
<reference evidence="2" key="1">
    <citation type="submission" date="2011-04" db="EMBL/GenBank/DDBJ databases">
        <title>Taxonomic and functional metagenomic profiling of the microbial community in the anoxic sediment of a brackish shallow lake (Laguna de Carrizo Central Spain).</title>
        <authorList>
            <consortium name="CONSOLIDER consortium CSD2007-00005"/>
            <person name="Guazzaroni M.-E."/>
            <person name="Richter M."/>
            <person name="Garcia-Salamanca A."/>
            <person name="Yarza P."/>
            <person name="Ferrer M."/>
        </authorList>
    </citation>
    <scope>NUCLEOTIDE SEQUENCE</scope>
</reference>
<name>F8UI23_9ZZZZ</name>
<feature type="transmembrane region" description="Helical" evidence="1">
    <location>
        <begin position="180"/>
        <end position="200"/>
    </location>
</feature>
<keyword evidence="1" id="KW-0472">Membrane</keyword>
<keyword evidence="1" id="KW-0812">Transmembrane</keyword>
<evidence type="ECO:0000313" key="2">
    <source>
        <dbReference type="EMBL" id="AEI30680.1"/>
    </source>
</evidence>
<dbReference type="AlphaFoldDB" id="F8UI23"/>
<evidence type="ECO:0000256" key="1">
    <source>
        <dbReference type="SAM" id="Phobius"/>
    </source>
</evidence>
<sequence length="521" mass="54845">MLLAAAQLTALQWVILAADALLLAALSPAMRHLLRQDVAPQFVDTVARRWPVLPGNTLLLTLAFVAHDYHVGFADTRTLSWSELVSWTLQSRQADAACPTAAALLGVSALADQLPRHAAMLYLPGVADLHVKLLAWLVMLGVTGFGAYLFTRCLLGVQALLDGWAPRAASDAASPRLGRIFVRTSLATLAVIGLLAALGLRLDAAVLGQGAAQLARVANPCGRAPDQARALRAQAQGQLDAASREAIDAAMRTVDGGLDRAFAAAEAGIDAYLDWYFSFVGNYTRLGALVIPDLDQHMRKQFTALVFAGSGFEQQVSRLGTEADGQLLDRIAQATQSAGQGFAKDLELQPCLLEGLRPDALPGLERDKLRVAMSAAIALPLSRAVLPLAVRAGEAVLARAAARQTVRAAASAAGAKVTQRGASVLLSASAAGAVCAPGGPLALACATVAGVVTWLGVDMALMALDEALFRKSLRADLLEDLRAQRQQLRGELRSKLEQASADYRAQAGRRIDLVFVPAVDG</sequence>
<organism evidence="2">
    <name type="scientific">uncultured microorganism</name>
    <dbReference type="NCBI Taxonomy" id="358574"/>
    <lineage>
        <taxon>unclassified sequences</taxon>
        <taxon>environmental samples</taxon>
    </lineage>
</organism>
<dbReference type="EMBL" id="JF805295">
    <property type="protein sequence ID" value="AEI30680.1"/>
    <property type="molecule type" value="Genomic_DNA"/>
</dbReference>
<protein>
    <submittedName>
        <fullName evidence="2">Conserved hypothetical membrane protein</fullName>
    </submittedName>
</protein>
<keyword evidence="1" id="KW-1133">Transmembrane helix</keyword>